<dbReference type="Pfam" id="PF14695">
    <property type="entry name" value="LINES_C"/>
    <property type="match status" value="1"/>
</dbReference>
<feature type="domain" description="Protein Lines C-terminal" evidence="2">
    <location>
        <begin position="473"/>
        <end position="498"/>
    </location>
</feature>
<sequence>MFCQKLTMLTAEKLELLHSAIFENILERNRFCLSDEVINIIEELLPKSIANVVALAKSEQPDPSWNLISLCLLHLSCLQNVCQSFSTQEIYKVQLRDKWLRSEILIDALFDLVLLKSLVLQNTAIVTITKVVNALSTASHVYQEWVDKICHFISACGDDEFFTAVEIMTNVLTSGQKEGKIPINEMSTKLIHLIQKSALLIQKDCSDVNFAAYLDLLHAIFASNEIPEDTFITSSESVLLNFSNACKHSVITTKYLKLVKHILPLSTNARARSSCVKKFAAELFSAMVAGIPKSVQHKPGEHGFGGAKKVEAKQSCSSPDVMLMVNILLKCIALTDCGNSLVPEKATICIKILLCANSKNPQQSSLENELLEFYFEQDDLLIEFLLLHLLISTSSAKTLEKPAFCGFSPHQAFLSLVQRLAFDNSILLDWLTSEETQFLLYFIKYIKYCHKTQNDLLAECKRCNATSSLNEMLIKLKKSIERLSATNLFPYSAKPLLRNIDLFLAIVKPV</sequence>
<reference evidence="3" key="1">
    <citation type="submission" date="2020-04" db="EMBL/GenBank/DDBJ databases">
        <authorList>
            <person name="Neveu A P."/>
        </authorList>
    </citation>
    <scope>NUCLEOTIDE SEQUENCE</scope>
    <source>
        <tissue evidence="3">Whole embryo</tissue>
    </source>
</reference>
<proteinExistence type="evidence at transcript level"/>
<dbReference type="InterPro" id="IPR032794">
    <property type="entry name" value="LINES_N"/>
</dbReference>
<accession>A0A6F9DI96</accession>
<dbReference type="Pfam" id="PF14694">
    <property type="entry name" value="LINES_N"/>
    <property type="match status" value="1"/>
</dbReference>
<evidence type="ECO:0000259" key="1">
    <source>
        <dbReference type="Pfam" id="PF14694"/>
    </source>
</evidence>
<organism evidence="3">
    <name type="scientific">Phallusia mammillata</name>
    <dbReference type="NCBI Taxonomy" id="59560"/>
    <lineage>
        <taxon>Eukaryota</taxon>
        <taxon>Metazoa</taxon>
        <taxon>Chordata</taxon>
        <taxon>Tunicata</taxon>
        <taxon>Ascidiacea</taxon>
        <taxon>Phlebobranchia</taxon>
        <taxon>Ascidiidae</taxon>
        <taxon>Phallusia</taxon>
    </lineage>
</organism>
<feature type="domain" description="Protein Lines N-terminal" evidence="1">
    <location>
        <begin position="207"/>
        <end position="456"/>
    </location>
</feature>
<evidence type="ECO:0000313" key="3">
    <source>
        <dbReference type="EMBL" id="CAB3262683.1"/>
    </source>
</evidence>
<dbReference type="PANTHER" id="PTHR16057">
    <property type="entry name" value="WINS1, 2 PROTEIN"/>
    <property type="match status" value="1"/>
</dbReference>
<protein>
    <submittedName>
        <fullName evidence="3">Uncharacterized protein LOC100181817</fullName>
    </submittedName>
</protein>
<dbReference type="InterPro" id="IPR029415">
    <property type="entry name" value="Lines_C"/>
</dbReference>
<dbReference type="PANTHER" id="PTHR16057:SF1">
    <property type="entry name" value="PROTEIN LINES HOMOLOG 1"/>
    <property type="match status" value="1"/>
</dbReference>
<dbReference type="AlphaFoldDB" id="A0A6F9DI96"/>
<name>A0A6F9DI96_9ASCI</name>
<dbReference type="InterPro" id="IPR024875">
    <property type="entry name" value="Protein_Lines"/>
</dbReference>
<evidence type="ECO:0000259" key="2">
    <source>
        <dbReference type="Pfam" id="PF14695"/>
    </source>
</evidence>
<gene>
    <name evidence="3" type="primary">LOC100181817-003</name>
</gene>
<dbReference type="EMBL" id="LR786821">
    <property type="protein sequence ID" value="CAB3262683.1"/>
    <property type="molecule type" value="mRNA"/>
</dbReference>